<accession>A0A812ZND7</accession>
<keyword evidence="4" id="KW-1185">Reference proteome</keyword>
<evidence type="ECO:0000313" key="3">
    <source>
        <dbReference type="EMBL" id="CAE7833235.1"/>
    </source>
</evidence>
<feature type="signal peptide" evidence="2">
    <location>
        <begin position="1"/>
        <end position="20"/>
    </location>
</feature>
<feature type="chain" id="PRO_5033053136" evidence="2">
    <location>
        <begin position="21"/>
        <end position="429"/>
    </location>
</feature>
<keyword evidence="2" id="KW-0732">Signal</keyword>
<dbReference type="OrthoDB" id="445610at2759"/>
<evidence type="ECO:0000256" key="2">
    <source>
        <dbReference type="SAM" id="SignalP"/>
    </source>
</evidence>
<proteinExistence type="predicted"/>
<dbReference type="EMBL" id="CAJNJA010048733">
    <property type="protein sequence ID" value="CAE7833235.1"/>
    <property type="molecule type" value="Genomic_DNA"/>
</dbReference>
<gene>
    <name evidence="3" type="primary">TY2B-GR1</name>
    <name evidence="3" type="ORF">SNEC2469_LOCUS24955</name>
</gene>
<feature type="non-terminal residue" evidence="3">
    <location>
        <position position="429"/>
    </location>
</feature>
<dbReference type="Proteomes" id="UP000601435">
    <property type="component" value="Unassembled WGS sequence"/>
</dbReference>
<name>A0A812ZND7_9DINO</name>
<keyword evidence="1" id="KW-0175">Coiled coil</keyword>
<protein>
    <submittedName>
        <fullName evidence="3">TY2B-GR1 protein</fullName>
    </submittedName>
</protein>
<organism evidence="3 4">
    <name type="scientific">Symbiodinium necroappetens</name>
    <dbReference type="NCBI Taxonomy" id="1628268"/>
    <lineage>
        <taxon>Eukaryota</taxon>
        <taxon>Sar</taxon>
        <taxon>Alveolata</taxon>
        <taxon>Dinophyceae</taxon>
        <taxon>Suessiales</taxon>
        <taxon>Symbiodiniaceae</taxon>
        <taxon>Symbiodinium</taxon>
    </lineage>
</organism>
<evidence type="ECO:0000313" key="4">
    <source>
        <dbReference type="Proteomes" id="UP000601435"/>
    </source>
</evidence>
<sequence>MSFLMTTTVVLALLFETCLPDTDEVALLRIFLFALGNCTNIYLFQRLWQTIMEAKEQFGNFTWQKVTCRCCSINHRDPKGNVIPCDREILEGCVVQWYGSVKQLELSVRTDVRDVFMAQVTRFPLGYQWLASLLYNQKLELMIHLELGCPYAADALEKVRAPVYRLDKFFKILLELWFRGWRLFVWVYLMQQKHVMFQNNIEILQNKRDVELAIGDLEDRAARLRDLLEEEEIMCEEYRRMGQVARDTLGDARAQVCEFLEGVHEELVGLERQRTTACLRAARATSTTTSSDQIDYEEMLNSMEGDLKIVHTVPIEQVKRNLSRWVDAIRKEVTALLESGTLRRISLSEAKQLEKDSKVMFAPAKCVFTLKPPQEAGKRTSTDALRLSLVIAALRCWLGAVSDITGAFLLASWPPDLPKYGIYPPRVVK</sequence>
<comment type="caution">
    <text evidence="3">The sequence shown here is derived from an EMBL/GenBank/DDBJ whole genome shotgun (WGS) entry which is preliminary data.</text>
</comment>
<feature type="coiled-coil region" evidence="1">
    <location>
        <begin position="207"/>
        <end position="241"/>
    </location>
</feature>
<reference evidence="3" key="1">
    <citation type="submission" date="2021-02" db="EMBL/GenBank/DDBJ databases">
        <authorList>
            <person name="Dougan E. K."/>
            <person name="Rhodes N."/>
            <person name="Thang M."/>
            <person name="Chan C."/>
        </authorList>
    </citation>
    <scope>NUCLEOTIDE SEQUENCE</scope>
</reference>
<evidence type="ECO:0000256" key="1">
    <source>
        <dbReference type="SAM" id="Coils"/>
    </source>
</evidence>
<dbReference type="AlphaFoldDB" id="A0A812ZND7"/>